<sequence>MRKYLCAFLLLGLSACGPDGFFFDDIFHDAGAVQGLGTYRISDSGVQCVRAPCPSLLVSPLDSRSGIRVSGIEFPSSMSQQKRQEVSNLIYTPEGLVAHGAPRGEGDARVFVVQSLPER</sequence>
<evidence type="ECO:0000256" key="1">
    <source>
        <dbReference type="SAM" id="SignalP"/>
    </source>
</evidence>
<dbReference type="RefSeq" id="WP_267537125.1">
    <property type="nucleotide sequence ID" value="NZ_JAPNKA010000001.1"/>
</dbReference>
<feature type="signal peptide" evidence="1">
    <location>
        <begin position="1"/>
        <end position="17"/>
    </location>
</feature>
<organism evidence="3 4">
    <name type="scientific">Archangium lansingense</name>
    <dbReference type="NCBI Taxonomy" id="2995310"/>
    <lineage>
        <taxon>Bacteria</taxon>
        <taxon>Pseudomonadati</taxon>
        <taxon>Myxococcota</taxon>
        <taxon>Myxococcia</taxon>
        <taxon>Myxococcales</taxon>
        <taxon>Cystobacterineae</taxon>
        <taxon>Archangiaceae</taxon>
        <taxon>Archangium</taxon>
    </lineage>
</organism>
<dbReference type="PROSITE" id="PS51257">
    <property type="entry name" value="PROKAR_LIPOPROTEIN"/>
    <property type="match status" value="1"/>
</dbReference>
<keyword evidence="4" id="KW-1185">Reference proteome</keyword>
<reference evidence="3 4" key="1">
    <citation type="submission" date="2022-11" db="EMBL/GenBank/DDBJ databases">
        <title>Minimal conservation of predation-associated metabolite biosynthetic gene clusters underscores biosynthetic potential of Myxococcota including descriptions for ten novel species: Archangium lansinium sp. nov., Myxococcus landrumus sp. nov., Nannocystis bai.</title>
        <authorList>
            <person name="Ahearne A."/>
            <person name="Stevens C."/>
            <person name="Phillips K."/>
        </authorList>
    </citation>
    <scope>NUCLEOTIDE SEQUENCE [LARGE SCALE GENOMIC DNA]</scope>
    <source>
        <strain evidence="3 4">MIWBW</strain>
    </source>
</reference>
<feature type="domain" description="DUF6748" evidence="2">
    <location>
        <begin position="26"/>
        <end position="101"/>
    </location>
</feature>
<accession>A0ABT4A9L4</accession>
<name>A0ABT4A9L4_9BACT</name>
<dbReference type="EMBL" id="JAPNKA010000001">
    <property type="protein sequence ID" value="MCY1078338.1"/>
    <property type="molecule type" value="Genomic_DNA"/>
</dbReference>
<dbReference type="Proteomes" id="UP001207654">
    <property type="component" value="Unassembled WGS sequence"/>
</dbReference>
<evidence type="ECO:0000259" key="2">
    <source>
        <dbReference type="Pfam" id="PF20533"/>
    </source>
</evidence>
<evidence type="ECO:0000313" key="4">
    <source>
        <dbReference type="Proteomes" id="UP001207654"/>
    </source>
</evidence>
<comment type="caution">
    <text evidence="3">The sequence shown here is derived from an EMBL/GenBank/DDBJ whole genome shotgun (WGS) entry which is preliminary data.</text>
</comment>
<evidence type="ECO:0000313" key="3">
    <source>
        <dbReference type="EMBL" id="MCY1078338.1"/>
    </source>
</evidence>
<keyword evidence="1" id="KW-0732">Signal</keyword>
<proteinExistence type="predicted"/>
<feature type="chain" id="PRO_5045525219" description="DUF6748 domain-containing protein" evidence="1">
    <location>
        <begin position="18"/>
        <end position="119"/>
    </location>
</feature>
<dbReference type="InterPro" id="IPR046636">
    <property type="entry name" value="DUF6748"/>
</dbReference>
<protein>
    <recommendedName>
        <fullName evidence="2">DUF6748 domain-containing protein</fullName>
    </recommendedName>
</protein>
<dbReference type="Pfam" id="PF20533">
    <property type="entry name" value="DUF6748"/>
    <property type="match status" value="1"/>
</dbReference>
<gene>
    <name evidence="3" type="ORF">OV287_28075</name>
</gene>